<dbReference type="RefSeq" id="WP_207650861.1">
    <property type="nucleotide sequence ID" value="NZ_FRAC01000031.1"/>
</dbReference>
<feature type="transmembrane region" description="Helical" evidence="1">
    <location>
        <begin position="76"/>
        <end position="99"/>
    </location>
</feature>
<sequence length="155" mass="17008">MSKNNINRTIGKESIKILKIANIVMLLMILFHDADHIRQAIGWGYRFTFSLLAINCIAYAPNLAAFLLSRQGRFSGAVWTCIGGINTGISFAKIHLLGASVKVWGPWNDSFFVLGADAISWWILAITIAVGVGVAMAGMYVIGMENRKPQESYEG</sequence>
<evidence type="ECO:0000313" key="3">
    <source>
        <dbReference type="Proteomes" id="UP000184386"/>
    </source>
</evidence>
<proteinExistence type="predicted"/>
<feature type="transmembrane region" description="Helical" evidence="1">
    <location>
        <begin position="119"/>
        <end position="142"/>
    </location>
</feature>
<reference evidence="2 3" key="1">
    <citation type="submission" date="2016-11" db="EMBL/GenBank/DDBJ databases">
        <authorList>
            <person name="Jaros S."/>
            <person name="Januszkiewicz K."/>
            <person name="Wedrychowicz H."/>
        </authorList>
    </citation>
    <scope>NUCLEOTIDE SEQUENCE [LARGE SCALE GENOMIC DNA]</scope>
    <source>
        <strain evidence="2 3">DSM 15929</strain>
    </source>
</reference>
<keyword evidence="1" id="KW-0812">Transmembrane</keyword>
<feature type="transmembrane region" description="Helical" evidence="1">
    <location>
        <begin position="20"/>
        <end position="41"/>
    </location>
</feature>
<evidence type="ECO:0000256" key="1">
    <source>
        <dbReference type="SAM" id="Phobius"/>
    </source>
</evidence>
<keyword evidence="1" id="KW-1133">Transmembrane helix</keyword>
<protein>
    <submittedName>
        <fullName evidence="2">Uncharacterized protein</fullName>
    </submittedName>
</protein>
<evidence type="ECO:0000313" key="2">
    <source>
        <dbReference type="EMBL" id="SHL39016.1"/>
    </source>
</evidence>
<feature type="transmembrane region" description="Helical" evidence="1">
    <location>
        <begin position="47"/>
        <end position="69"/>
    </location>
</feature>
<keyword evidence="3" id="KW-1185">Reference proteome</keyword>
<dbReference type="EMBL" id="FRAC01000031">
    <property type="protein sequence ID" value="SHL39016.1"/>
    <property type="molecule type" value="Genomic_DNA"/>
</dbReference>
<name>A0A1M7A8T0_9FIRM</name>
<dbReference type="Proteomes" id="UP000184386">
    <property type="component" value="Unassembled WGS sequence"/>
</dbReference>
<keyword evidence="1" id="KW-0472">Membrane</keyword>
<organism evidence="2 3">
    <name type="scientific">Anaerocolumna jejuensis DSM 15929</name>
    <dbReference type="NCBI Taxonomy" id="1121322"/>
    <lineage>
        <taxon>Bacteria</taxon>
        <taxon>Bacillati</taxon>
        <taxon>Bacillota</taxon>
        <taxon>Clostridia</taxon>
        <taxon>Lachnospirales</taxon>
        <taxon>Lachnospiraceae</taxon>
        <taxon>Anaerocolumna</taxon>
    </lineage>
</organism>
<gene>
    <name evidence="2" type="ORF">SAMN02745136_04791</name>
</gene>
<accession>A0A1M7A8T0</accession>
<dbReference type="AlphaFoldDB" id="A0A1M7A8T0"/>
<dbReference type="STRING" id="1121322.SAMN02745136_04791"/>